<dbReference type="EMBL" id="MSKJ01000025">
    <property type="protein sequence ID" value="OLO43483.1"/>
    <property type="molecule type" value="Genomic_DNA"/>
</dbReference>
<reference evidence="1 2" key="1">
    <citation type="submission" date="2016-12" db="EMBL/GenBank/DDBJ databases">
        <title>Genomic Comparison of strains in the 'Actinomyces naeslundii' Group.</title>
        <authorList>
            <person name="Mughal S.R."/>
            <person name="Do T."/>
            <person name="Gilbert S.C."/>
            <person name="Witherden E.A."/>
            <person name="Didelot X."/>
            <person name="Beighton D."/>
        </authorList>
    </citation>
    <scope>NUCLEOTIDE SEQUENCE [LARGE SCALE GENOMIC DNA]</scope>
    <source>
        <strain evidence="1 2">CCUG 33920</strain>
    </source>
</reference>
<gene>
    <name evidence="1" type="ORF">BKH29_10305</name>
</gene>
<comment type="caution">
    <text evidence="1">The sequence shown here is derived from an EMBL/GenBank/DDBJ whole genome shotgun (WGS) entry which is preliminary data.</text>
</comment>
<evidence type="ECO:0000313" key="1">
    <source>
        <dbReference type="EMBL" id="OLO43483.1"/>
    </source>
</evidence>
<evidence type="ECO:0000313" key="2">
    <source>
        <dbReference type="Proteomes" id="UP000186857"/>
    </source>
</evidence>
<organism evidence="1 2">
    <name type="scientific">Actinomyces oris</name>
    <dbReference type="NCBI Taxonomy" id="544580"/>
    <lineage>
        <taxon>Bacteria</taxon>
        <taxon>Bacillati</taxon>
        <taxon>Actinomycetota</taxon>
        <taxon>Actinomycetes</taxon>
        <taxon>Actinomycetales</taxon>
        <taxon>Actinomycetaceae</taxon>
        <taxon>Actinomyces</taxon>
    </lineage>
</organism>
<dbReference type="AlphaFoldDB" id="A0A1Q8V5Z8"/>
<dbReference type="Proteomes" id="UP000186857">
    <property type="component" value="Unassembled WGS sequence"/>
</dbReference>
<sequence>MSKERRLEPQITVGLLTDEAGFPLRAGAFEGNKAEAATWMSALGCDVTMLVRGPRLLLAAESFASRLIESFTSEASYEGE</sequence>
<accession>A0A1Q8V5Z8</accession>
<name>A0A1Q8V5Z8_9ACTO</name>
<protein>
    <submittedName>
        <fullName evidence="1">Uncharacterized protein</fullName>
    </submittedName>
</protein>
<proteinExistence type="predicted"/>